<protein>
    <submittedName>
        <fullName evidence="1">Uncharacterized protein</fullName>
    </submittedName>
</protein>
<organism evidence="1 2">
    <name type="scientific">Desertifilum tharense IPPAS B-1220</name>
    <dbReference type="NCBI Taxonomy" id="1781255"/>
    <lineage>
        <taxon>Bacteria</taxon>
        <taxon>Bacillati</taxon>
        <taxon>Cyanobacteriota</taxon>
        <taxon>Cyanophyceae</taxon>
        <taxon>Desertifilales</taxon>
        <taxon>Desertifilaceae</taxon>
        <taxon>Desertifilum</taxon>
    </lineage>
</organism>
<dbReference type="Proteomes" id="UP000095472">
    <property type="component" value="Chromosome"/>
</dbReference>
<accession>A0ACD5GX69</accession>
<sequence length="60" mass="6589">MLRQQHSALFSPHLLPHSALSTQHFTLPPHSALLFPPPPHLPIPPPSSPLSTQHSALYTL</sequence>
<proteinExistence type="predicted"/>
<gene>
    <name evidence="1" type="ORF">BH720_003200</name>
</gene>
<evidence type="ECO:0000313" key="2">
    <source>
        <dbReference type="Proteomes" id="UP000095472"/>
    </source>
</evidence>
<reference evidence="1 2" key="1">
    <citation type="journal article" date="2016" name="Genome Announc.">
        <title>Draft Genome Sequence of the Thermotolerant Cyanobacterium Desertifilum sp. IPPAS B-1220.</title>
        <authorList>
            <person name="Mironov K.S."/>
            <person name="Sinetova M.A."/>
            <person name="Bolatkhan K."/>
            <person name="Zayadan B.K."/>
            <person name="Ustinova V.V."/>
            <person name="Kupriyanova E.V."/>
            <person name="Skrypnik A.N."/>
            <person name="Gogoleva N.E."/>
            <person name="Gogolev Y.V."/>
            <person name="Los D.A."/>
        </authorList>
    </citation>
    <scope>NUCLEOTIDE SEQUENCE [LARGE SCALE GENOMIC DNA]</scope>
    <source>
        <strain evidence="1 2">IPPAS B-1220</strain>
    </source>
</reference>
<keyword evidence="2" id="KW-1185">Reference proteome</keyword>
<dbReference type="EMBL" id="CP182909">
    <property type="protein sequence ID" value="XPM64931.1"/>
    <property type="molecule type" value="Genomic_DNA"/>
</dbReference>
<name>A0ACD5GX69_9CYAN</name>
<evidence type="ECO:0000313" key="1">
    <source>
        <dbReference type="EMBL" id="XPM64931.1"/>
    </source>
</evidence>